<dbReference type="Pfam" id="PF23244">
    <property type="entry name" value="VWF"/>
    <property type="match status" value="1"/>
</dbReference>
<evidence type="ECO:0000256" key="2">
    <source>
        <dbReference type="ARBA" id="ARBA00022674"/>
    </source>
</evidence>
<dbReference type="InterPro" id="IPR011992">
    <property type="entry name" value="EF-hand-dom_pair"/>
</dbReference>
<evidence type="ECO:0000313" key="15">
    <source>
        <dbReference type="RefSeq" id="XP_031569841.1"/>
    </source>
</evidence>
<feature type="domain" description="EF-hand" evidence="10">
    <location>
        <begin position="149"/>
        <end position="184"/>
    </location>
</feature>
<feature type="chain" id="PRO_5044653222" description="Follistatin-related protein 1" evidence="9">
    <location>
        <begin position="20"/>
        <end position="326"/>
    </location>
</feature>
<dbReference type="InterPro" id="IPR036058">
    <property type="entry name" value="Kazal_dom_sf"/>
</dbReference>
<dbReference type="GO" id="GO:0005615">
    <property type="term" value="C:extracellular space"/>
    <property type="evidence" value="ECO:0007669"/>
    <property type="project" value="TreeGrafter"/>
</dbReference>
<evidence type="ECO:0000256" key="3">
    <source>
        <dbReference type="ARBA" id="ARBA00022729"/>
    </source>
</evidence>
<dbReference type="CDD" id="cd00104">
    <property type="entry name" value="KAZAL_FS"/>
    <property type="match status" value="1"/>
</dbReference>
<evidence type="ECO:0000256" key="5">
    <source>
        <dbReference type="ARBA" id="ARBA00042478"/>
    </source>
</evidence>
<accession>A0A6P8IRR9</accession>
<feature type="signal peptide" evidence="9">
    <location>
        <begin position="1"/>
        <end position="19"/>
    </location>
</feature>
<dbReference type="AlphaFoldDB" id="A0A6P8IRR9"/>
<evidence type="ECO:0000256" key="4">
    <source>
        <dbReference type="ARBA" id="ARBA00023157"/>
    </source>
</evidence>
<keyword evidence="4" id="KW-1015">Disulfide bond</keyword>
<protein>
    <recommendedName>
        <fullName evidence="1">Follistatin-related protein 1</fullName>
    </recommendedName>
    <alternativeName>
        <fullName evidence="5">Follistatin-like protein 1</fullName>
    </alternativeName>
</protein>
<keyword evidence="2" id="KW-0358">Heparin-binding</keyword>
<evidence type="ECO:0000259" key="10">
    <source>
        <dbReference type="PROSITE" id="PS50222"/>
    </source>
</evidence>
<dbReference type="SMART" id="SM00280">
    <property type="entry name" value="KAZAL"/>
    <property type="match status" value="1"/>
</dbReference>
<dbReference type="InterPro" id="IPR050653">
    <property type="entry name" value="Prot_Inhib_GrowthFact_Antg"/>
</dbReference>
<evidence type="ECO:0000256" key="8">
    <source>
        <dbReference type="SAM" id="MobiDB-lite"/>
    </source>
</evidence>
<dbReference type="SUPFAM" id="SSF100895">
    <property type="entry name" value="Kazal-type serine protease inhibitors"/>
    <property type="match status" value="1"/>
</dbReference>
<organism evidence="12 15">
    <name type="scientific">Actinia tenebrosa</name>
    <name type="common">Australian red waratah sea anemone</name>
    <dbReference type="NCBI Taxonomy" id="6105"/>
    <lineage>
        <taxon>Eukaryota</taxon>
        <taxon>Metazoa</taxon>
        <taxon>Cnidaria</taxon>
        <taxon>Anthozoa</taxon>
        <taxon>Hexacorallia</taxon>
        <taxon>Actiniaria</taxon>
        <taxon>Actiniidae</taxon>
        <taxon>Actinia</taxon>
    </lineage>
</organism>
<dbReference type="InterPro" id="IPR002048">
    <property type="entry name" value="EF_hand_dom"/>
</dbReference>
<dbReference type="GO" id="GO:0005509">
    <property type="term" value="F:calcium ion binding"/>
    <property type="evidence" value="ECO:0007669"/>
    <property type="project" value="InterPro"/>
</dbReference>
<keyword evidence="3 9" id="KW-0732">Signal</keyword>
<dbReference type="OrthoDB" id="88467at2759"/>
<dbReference type="InterPro" id="IPR002350">
    <property type="entry name" value="Kazal_dom"/>
</dbReference>
<evidence type="ECO:0000256" key="7">
    <source>
        <dbReference type="ARBA" id="ARBA00046973"/>
    </source>
</evidence>
<dbReference type="PANTHER" id="PTHR10913">
    <property type="entry name" value="FOLLISTATIN-RELATED"/>
    <property type="match status" value="1"/>
</dbReference>
<dbReference type="InterPro" id="IPR057020">
    <property type="entry name" value="EF-hand_FSTL1"/>
</dbReference>
<feature type="region of interest" description="Disordered" evidence="8">
    <location>
        <begin position="294"/>
        <end position="326"/>
    </location>
</feature>
<evidence type="ECO:0000259" key="11">
    <source>
        <dbReference type="PROSITE" id="PS51465"/>
    </source>
</evidence>
<dbReference type="Gene3D" id="1.10.238.10">
    <property type="entry name" value="EF-hand"/>
    <property type="match status" value="1"/>
</dbReference>
<evidence type="ECO:0000256" key="1">
    <source>
        <dbReference type="ARBA" id="ARBA00019697"/>
    </source>
</evidence>
<dbReference type="GO" id="GO:0008201">
    <property type="term" value="F:heparin binding"/>
    <property type="evidence" value="ECO:0007669"/>
    <property type="project" value="UniProtKB-KW"/>
</dbReference>
<dbReference type="Gene3D" id="3.30.60.30">
    <property type="match status" value="1"/>
</dbReference>
<sequence length="326" mass="36797">MLRIIILLCAVLLPATLYARTVKPSEEKEDNDHCANVFCHAGQECIIEEGNATCQCIIRCPDHKKTVCGSDGITYPSHCELHRTACVQGKKIAIENNGPCADIYPTQPPTGKVHKSKPVVCYEHNRDDLRNRLIVWLRFLDQAVDESAGDHHIFKKYFDAMDVDKNAKLSRKEFAQLIKFNNTVGQMPGADKFINPVLQGLCADALIAVSDEDADWELTFHEFMKCLNPAVKPPKERCELEGEYFDDGAEIPAECNTCVCACGHWVCTALNCNSEKAKSDNDFVVKGDKAKQKLKEVHRNEKGDKEKVLMLYKPKQQKQRSERKEQ</sequence>
<evidence type="ECO:0000313" key="13">
    <source>
        <dbReference type="RefSeq" id="XP_031569839.1"/>
    </source>
</evidence>
<dbReference type="RefSeq" id="XP_031569841.1">
    <property type="nucleotide sequence ID" value="XM_031713981.1"/>
</dbReference>
<comment type="subunit">
    <text evidence="7">Homodimer. Interacts with SCN10A. Interacts with DIP2A; DIP2A may act as a cell surface receptor for FSTL1. Interacts with BMP4. Interacts with CD14; this interaction promotes TL4-mediated signaling cascade.</text>
</comment>
<gene>
    <name evidence="13 14 15" type="primary">LOC116304271</name>
</gene>
<dbReference type="PROSITE" id="PS51465">
    <property type="entry name" value="KAZAL_2"/>
    <property type="match status" value="1"/>
</dbReference>
<dbReference type="RefSeq" id="XP_031569840.1">
    <property type="nucleotide sequence ID" value="XM_031713980.1"/>
</dbReference>
<dbReference type="Proteomes" id="UP000515163">
    <property type="component" value="Unplaced"/>
</dbReference>
<dbReference type="Pfam" id="PF23564">
    <property type="entry name" value="EF-hand_FSTL1"/>
    <property type="match status" value="1"/>
</dbReference>
<dbReference type="GeneID" id="116304271"/>
<name>A0A6P8IRR9_ACTTE</name>
<dbReference type="RefSeq" id="XP_031569839.1">
    <property type="nucleotide sequence ID" value="XM_031713979.1"/>
</dbReference>
<evidence type="ECO:0000313" key="14">
    <source>
        <dbReference type="RefSeq" id="XP_031569840.1"/>
    </source>
</evidence>
<feature type="domain" description="Kazal-like" evidence="11">
    <location>
        <begin position="48"/>
        <end position="102"/>
    </location>
</feature>
<feature type="compositionally biased region" description="Basic and acidic residues" evidence="8">
    <location>
        <begin position="294"/>
        <end position="308"/>
    </location>
</feature>
<proteinExistence type="predicted"/>
<dbReference type="SUPFAM" id="SSF47473">
    <property type="entry name" value="EF-hand"/>
    <property type="match status" value="1"/>
</dbReference>
<dbReference type="Pfam" id="PF07648">
    <property type="entry name" value="Kazal_2"/>
    <property type="match status" value="1"/>
</dbReference>
<evidence type="ECO:0000313" key="12">
    <source>
        <dbReference type="Proteomes" id="UP000515163"/>
    </source>
</evidence>
<keyword evidence="12" id="KW-1185">Reference proteome</keyword>
<dbReference type="SUPFAM" id="SSF57603">
    <property type="entry name" value="FnI-like domain"/>
    <property type="match status" value="1"/>
</dbReference>
<dbReference type="GO" id="GO:0030510">
    <property type="term" value="P:regulation of BMP signaling pathway"/>
    <property type="evidence" value="ECO:0007669"/>
    <property type="project" value="TreeGrafter"/>
</dbReference>
<reference evidence="13 14" key="1">
    <citation type="submission" date="2025-04" db="UniProtKB">
        <authorList>
            <consortium name="RefSeq"/>
        </authorList>
    </citation>
    <scope>IDENTIFICATION</scope>
    <source>
        <tissue evidence="13 14">Tentacle</tissue>
    </source>
</reference>
<dbReference type="PROSITE" id="PS50222">
    <property type="entry name" value="EF_HAND_2"/>
    <property type="match status" value="1"/>
</dbReference>
<dbReference type="PANTHER" id="PTHR10913:SF81">
    <property type="entry name" value="KAZAL-LIKE DOMAIN-CONTAINING PROTEIN"/>
    <property type="match status" value="1"/>
</dbReference>
<dbReference type="KEGG" id="aten:116304271"/>
<dbReference type="FunFam" id="3.30.60.30:FF:000024">
    <property type="entry name" value="Transmembrane agrin"/>
    <property type="match status" value="1"/>
</dbReference>
<comment type="function">
    <text evidence="6">Secreted glycoprotein that is involved in various physiological processes, such as angiogenesis, regulation of the immune response, cell proliferation and differentiation. Plays a role in the development of the central nervous system, skeletal system, lungs, and ureter. Promotes endothelial cell survival, migration and differentiation into network structures in an AKT-dependent manner. Also promotes survival of cardiac myocytes. Initiates various signaling cascades by activating different receptors on the cell surface such as DIP2A, TLR4 or BMP receptors.</text>
</comment>
<evidence type="ECO:0000256" key="6">
    <source>
        <dbReference type="ARBA" id="ARBA00045812"/>
    </source>
</evidence>
<dbReference type="GO" id="GO:0030154">
    <property type="term" value="P:cell differentiation"/>
    <property type="evidence" value="ECO:0007669"/>
    <property type="project" value="TreeGrafter"/>
</dbReference>
<evidence type="ECO:0000256" key="9">
    <source>
        <dbReference type="SAM" id="SignalP"/>
    </source>
</evidence>